<gene>
    <name evidence="2" type="ORF">ThidrDRAFT_3482</name>
</gene>
<feature type="chain" id="PRO_5003429300" description="Adenosylcobalamin biosynthesis, GlcG-related protein" evidence="1">
    <location>
        <begin position="21"/>
        <end position="163"/>
    </location>
</feature>
<dbReference type="eggNOG" id="COG3193">
    <property type="taxonomic scope" value="Bacteria"/>
</dbReference>
<dbReference type="InterPro" id="IPR005624">
    <property type="entry name" value="PduO/GlcC-like"/>
</dbReference>
<dbReference type="OrthoDB" id="5786851at2"/>
<dbReference type="EMBL" id="AFWT01000030">
    <property type="protein sequence ID" value="EGV28831.1"/>
    <property type="molecule type" value="Genomic_DNA"/>
</dbReference>
<dbReference type="InterPro" id="IPR038084">
    <property type="entry name" value="PduO/GlcC-like_sf"/>
</dbReference>
<dbReference type="AlphaFoldDB" id="G2E5B9"/>
<dbReference type="STRING" id="765913.ThidrDRAFT_3482"/>
<dbReference type="PANTHER" id="PTHR34309">
    <property type="entry name" value="SLR1406 PROTEIN"/>
    <property type="match status" value="1"/>
</dbReference>
<evidence type="ECO:0008006" key="4">
    <source>
        <dbReference type="Google" id="ProtNLM"/>
    </source>
</evidence>
<keyword evidence="3" id="KW-1185">Reference proteome</keyword>
<dbReference type="InterPro" id="IPR052517">
    <property type="entry name" value="GlcG_carb_metab_protein"/>
</dbReference>
<evidence type="ECO:0000313" key="2">
    <source>
        <dbReference type="EMBL" id="EGV28831.1"/>
    </source>
</evidence>
<accession>G2E5B9</accession>
<keyword evidence="1" id="KW-0732">Signal</keyword>
<feature type="signal peptide" evidence="1">
    <location>
        <begin position="1"/>
        <end position="20"/>
    </location>
</feature>
<dbReference type="Gene3D" id="3.30.450.150">
    <property type="entry name" value="Haem-degrading domain"/>
    <property type="match status" value="1"/>
</dbReference>
<dbReference type="SUPFAM" id="SSF143744">
    <property type="entry name" value="GlcG-like"/>
    <property type="match status" value="1"/>
</dbReference>
<proteinExistence type="predicted"/>
<name>G2E5B9_9GAMM</name>
<reference evidence="2 3" key="1">
    <citation type="submission" date="2011-06" db="EMBL/GenBank/DDBJ databases">
        <title>The draft genome of Thiorhodococcus drewsii AZ1.</title>
        <authorList>
            <consortium name="US DOE Joint Genome Institute (JGI-PGF)"/>
            <person name="Lucas S."/>
            <person name="Han J."/>
            <person name="Lapidus A."/>
            <person name="Cheng J.-F."/>
            <person name="Goodwin L."/>
            <person name="Pitluck S."/>
            <person name="Peters L."/>
            <person name="Land M.L."/>
            <person name="Hauser L."/>
            <person name="Vogl K."/>
            <person name="Liu Z."/>
            <person name="Imhoff J."/>
            <person name="Thiel V."/>
            <person name="Frigaard N.-U."/>
            <person name="Bryant D.A."/>
            <person name="Woyke T.J."/>
        </authorList>
    </citation>
    <scope>NUCLEOTIDE SEQUENCE [LARGE SCALE GENOMIC DNA]</scope>
    <source>
        <strain evidence="2 3">AZ1</strain>
    </source>
</reference>
<organism evidence="2 3">
    <name type="scientific">Thiorhodococcus drewsii AZ1</name>
    <dbReference type="NCBI Taxonomy" id="765913"/>
    <lineage>
        <taxon>Bacteria</taxon>
        <taxon>Pseudomonadati</taxon>
        <taxon>Pseudomonadota</taxon>
        <taxon>Gammaproteobacteria</taxon>
        <taxon>Chromatiales</taxon>
        <taxon>Chromatiaceae</taxon>
        <taxon>Thiorhodococcus</taxon>
    </lineage>
</organism>
<protein>
    <recommendedName>
        <fullName evidence="4">Adenosylcobalamin biosynthesis, GlcG-related protein</fullName>
    </recommendedName>
</protein>
<comment type="caution">
    <text evidence="2">The sequence shown here is derived from an EMBL/GenBank/DDBJ whole genome shotgun (WGS) entry which is preliminary data.</text>
</comment>
<evidence type="ECO:0000313" key="3">
    <source>
        <dbReference type="Proteomes" id="UP000004200"/>
    </source>
</evidence>
<dbReference type="RefSeq" id="WP_007042195.1">
    <property type="nucleotide sequence ID" value="NZ_AFWT01000030.1"/>
</dbReference>
<evidence type="ECO:0000256" key="1">
    <source>
        <dbReference type="SAM" id="SignalP"/>
    </source>
</evidence>
<dbReference type="Proteomes" id="UP000004200">
    <property type="component" value="Unassembled WGS sequence"/>
</dbReference>
<sequence length="163" mass="16607">MVRRLLGVMGLLCAVGAAQAEEPMVILLKRLSLDTAIQIAEGAVAACREKGIQIGVTVVDREGNVQVSLRDTIASPITLRISRMKAYTAVNFNAATSAMSARADTPVGRVKGLVMSAGGVPVLVGGSSLVAGIGVSGAPDGETDEACALAGLAKVQDELDMAM</sequence>
<dbReference type="PANTHER" id="PTHR34309:SF10">
    <property type="entry name" value="SLR1406 PROTEIN"/>
    <property type="match status" value="1"/>
</dbReference>
<dbReference type="Pfam" id="PF03928">
    <property type="entry name" value="HbpS-like"/>
    <property type="match status" value="1"/>
</dbReference>